<evidence type="ECO:0000256" key="13">
    <source>
        <dbReference type="ARBA" id="ARBA00023012"/>
    </source>
</evidence>
<evidence type="ECO:0000256" key="2">
    <source>
        <dbReference type="ARBA" id="ARBA00004429"/>
    </source>
</evidence>
<evidence type="ECO:0000256" key="14">
    <source>
        <dbReference type="ARBA" id="ARBA00023136"/>
    </source>
</evidence>
<evidence type="ECO:0000256" key="9">
    <source>
        <dbReference type="ARBA" id="ARBA00022741"/>
    </source>
</evidence>
<feature type="transmembrane region" description="Helical" evidence="15">
    <location>
        <begin position="166"/>
        <end position="185"/>
    </location>
</feature>
<dbReference type="CDD" id="cd00082">
    <property type="entry name" value="HisKA"/>
    <property type="match status" value="1"/>
</dbReference>
<dbReference type="GO" id="GO:0005524">
    <property type="term" value="F:ATP binding"/>
    <property type="evidence" value="ECO:0007669"/>
    <property type="project" value="UniProtKB-KW"/>
</dbReference>
<evidence type="ECO:0000256" key="3">
    <source>
        <dbReference type="ARBA" id="ARBA00012438"/>
    </source>
</evidence>
<evidence type="ECO:0000256" key="11">
    <source>
        <dbReference type="ARBA" id="ARBA00022840"/>
    </source>
</evidence>
<dbReference type="SMART" id="SM00387">
    <property type="entry name" value="HATPase_c"/>
    <property type="match status" value="1"/>
</dbReference>
<evidence type="ECO:0000256" key="10">
    <source>
        <dbReference type="ARBA" id="ARBA00022777"/>
    </source>
</evidence>
<dbReference type="EC" id="2.7.13.3" evidence="3"/>
<dbReference type="InterPro" id="IPR003594">
    <property type="entry name" value="HATPase_dom"/>
</dbReference>
<dbReference type="PANTHER" id="PTHR44936:SF5">
    <property type="entry name" value="SENSOR HISTIDINE KINASE ENVZ"/>
    <property type="match status" value="1"/>
</dbReference>
<evidence type="ECO:0000256" key="8">
    <source>
        <dbReference type="ARBA" id="ARBA00022692"/>
    </source>
</evidence>
<dbReference type="CDD" id="cd06225">
    <property type="entry name" value="HAMP"/>
    <property type="match status" value="1"/>
</dbReference>
<comment type="catalytic activity">
    <reaction evidence="1">
        <text>ATP + protein L-histidine = ADP + protein N-phospho-L-histidine.</text>
        <dbReference type="EC" id="2.7.13.3"/>
    </reaction>
</comment>
<evidence type="ECO:0000256" key="12">
    <source>
        <dbReference type="ARBA" id="ARBA00022989"/>
    </source>
</evidence>
<evidence type="ECO:0000313" key="19">
    <source>
        <dbReference type="Proteomes" id="UP000502260"/>
    </source>
</evidence>
<dbReference type="PANTHER" id="PTHR44936">
    <property type="entry name" value="SENSOR PROTEIN CREC"/>
    <property type="match status" value="1"/>
</dbReference>
<dbReference type="PROSITE" id="PS50109">
    <property type="entry name" value="HIS_KIN"/>
    <property type="match status" value="1"/>
</dbReference>
<dbReference type="InterPro" id="IPR036097">
    <property type="entry name" value="HisK_dim/P_sf"/>
</dbReference>
<dbReference type="Gene3D" id="3.30.565.10">
    <property type="entry name" value="Histidine kinase-like ATPase, C-terminal domain"/>
    <property type="match status" value="1"/>
</dbReference>
<keyword evidence="9" id="KW-0547">Nucleotide-binding</keyword>
<proteinExistence type="predicted"/>
<comment type="subcellular location">
    <subcellularLocation>
        <location evidence="2">Cell inner membrane</location>
        <topology evidence="2">Multi-pass membrane protein</topology>
    </subcellularLocation>
</comment>
<evidence type="ECO:0000256" key="1">
    <source>
        <dbReference type="ARBA" id="ARBA00000085"/>
    </source>
</evidence>
<evidence type="ECO:0000259" key="17">
    <source>
        <dbReference type="PROSITE" id="PS50885"/>
    </source>
</evidence>
<sequence length="444" mass="48610">MMRLLPQSLFSRMVLILLGGLILVQSFNVSFHLRERDRLLFRSNSLEAAQRIADTIRLLNSLSPAERQKLGATLNSSTLSVSLAPRSPSQEPQNPDNTAQAAGFAGMLHDLLGESPSVEVTVSETDQHLQPQQKIAFTAETHLQDGTFVSIEARPSGEAFPLPPHLVFSLLILFAAVIFLSLLAVRLATRPLDTLASAAEKLGKDINSPPLLETGPTEVRRAAHAFNTMQSRLVSYLRERTRVLAAMSHDLKTPITRLRLRAELLEDDDLRTKFVKDLEEMESLVSATLDFMRGVENPEPVQPVDIMALLESLQADAAEIGQQVRLSGIAAQPYPCKPAALKRCLGNLIDNAVKYGKSATVTVNDQDTQLQIHIQDQGQGIPEAELERVFEPFYRLENSRSRDTGGTGLGLGIARNIARMHGGDLLLCNPQGGGLEAILTLPWG</sequence>
<dbReference type="InterPro" id="IPR003661">
    <property type="entry name" value="HisK_dim/P_dom"/>
</dbReference>
<keyword evidence="8 15" id="KW-0812">Transmembrane</keyword>
<keyword evidence="6" id="KW-0597">Phosphoprotein</keyword>
<evidence type="ECO:0000256" key="7">
    <source>
        <dbReference type="ARBA" id="ARBA00022679"/>
    </source>
</evidence>
<evidence type="ECO:0000256" key="6">
    <source>
        <dbReference type="ARBA" id="ARBA00022553"/>
    </source>
</evidence>
<dbReference type="InterPro" id="IPR005467">
    <property type="entry name" value="His_kinase_dom"/>
</dbReference>
<dbReference type="Proteomes" id="UP000502260">
    <property type="component" value="Chromosome"/>
</dbReference>
<keyword evidence="4" id="KW-1003">Cell membrane</keyword>
<keyword evidence="5" id="KW-0997">Cell inner membrane</keyword>
<dbReference type="PROSITE" id="PS50885">
    <property type="entry name" value="HAMP"/>
    <property type="match status" value="1"/>
</dbReference>
<dbReference type="GO" id="GO:0000155">
    <property type="term" value="F:phosphorelay sensor kinase activity"/>
    <property type="evidence" value="ECO:0007669"/>
    <property type="project" value="InterPro"/>
</dbReference>
<dbReference type="InterPro" id="IPR004358">
    <property type="entry name" value="Sig_transdc_His_kin-like_C"/>
</dbReference>
<feature type="domain" description="Histidine kinase" evidence="16">
    <location>
        <begin position="246"/>
        <end position="444"/>
    </location>
</feature>
<accession>A0A6F8VAX2</accession>
<keyword evidence="10 18" id="KW-0418">Kinase</keyword>
<dbReference type="KEGG" id="slac:SKTS_17440"/>
<dbReference type="InterPro" id="IPR036890">
    <property type="entry name" value="HATPase_C_sf"/>
</dbReference>
<name>A0A6F8VAX2_9PROT</name>
<dbReference type="EMBL" id="AP022853">
    <property type="protein sequence ID" value="BCB26858.1"/>
    <property type="molecule type" value="Genomic_DNA"/>
</dbReference>
<dbReference type="InterPro" id="IPR050980">
    <property type="entry name" value="2C_sensor_his_kinase"/>
</dbReference>
<keyword evidence="19" id="KW-1185">Reference proteome</keyword>
<dbReference type="PRINTS" id="PR00344">
    <property type="entry name" value="BCTRLSENSOR"/>
</dbReference>
<reference evidence="19" key="1">
    <citation type="submission" date="2020-03" db="EMBL/GenBank/DDBJ databases">
        <title>Complete genome sequence of sulfur-oxidizing bacterium skT11.</title>
        <authorList>
            <person name="Kanda M."/>
            <person name="Kojima H."/>
            <person name="Fukui M."/>
        </authorList>
    </citation>
    <scope>NUCLEOTIDE SEQUENCE [LARGE SCALE GENOMIC DNA]</scope>
    <source>
        <strain evidence="19">skT11</strain>
    </source>
</reference>
<keyword evidence="7" id="KW-0808">Transferase</keyword>
<dbReference type="Pfam" id="PF00512">
    <property type="entry name" value="HisKA"/>
    <property type="match status" value="1"/>
</dbReference>
<keyword evidence="12 15" id="KW-1133">Transmembrane helix</keyword>
<protein>
    <recommendedName>
        <fullName evidence="3">histidine kinase</fullName>
        <ecNumber evidence="3">2.7.13.3</ecNumber>
    </recommendedName>
</protein>
<evidence type="ECO:0000256" key="5">
    <source>
        <dbReference type="ARBA" id="ARBA00022519"/>
    </source>
</evidence>
<dbReference type="GO" id="GO:0005886">
    <property type="term" value="C:plasma membrane"/>
    <property type="evidence" value="ECO:0007669"/>
    <property type="project" value="UniProtKB-SubCell"/>
</dbReference>
<dbReference type="SUPFAM" id="SSF55874">
    <property type="entry name" value="ATPase domain of HSP90 chaperone/DNA topoisomerase II/histidine kinase"/>
    <property type="match status" value="1"/>
</dbReference>
<evidence type="ECO:0000313" key="18">
    <source>
        <dbReference type="EMBL" id="BCB26858.1"/>
    </source>
</evidence>
<dbReference type="SMART" id="SM00388">
    <property type="entry name" value="HisKA"/>
    <property type="match status" value="1"/>
</dbReference>
<evidence type="ECO:0000256" key="15">
    <source>
        <dbReference type="SAM" id="Phobius"/>
    </source>
</evidence>
<dbReference type="Gene3D" id="1.10.287.130">
    <property type="match status" value="1"/>
</dbReference>
<keyword evidence="13" id="KW-0902">Two-component regulatory system</keyword>
<keyword evidence="11" id="KW-0067">ATP-binding</keyword>
<keyword evidence="14 15" id="KW-0472">Membrane</keyword>
<dbReference type="SMART" id="SM00304">
    <property type="entry name" value="HAMP"/>
    <property type="match status" value="1"/>
</dbReference>
<dbReference type="Pfam" id="PF00672">
    <property type="entry name" value="HAMP"/>
    <property type="match status" value="1"/>
</dbReference>
<evidence type="ECO:0000259" key="16">
    <source>
        <dbReference type="PROSITE" id="PS50109"/>
    </source>
</evidence>
<gene>
    <name evidence="18" type="ORF">SKTS_17440</name>
</gene>
<dbReference type="SUPFAM" id="SSF47384">
    <property type="entry name" value="Homodimeric domain of signal transducing histidine kinase"/>
    <property type="match status" value="1"/>
</dbReference>
<dbReference type="Pfam" id="PF02518">
    <property type="entry name" value="HATPase_c"/>
    <property type="match status" value="1"/>
</dbReference>
<feature type="domain" description="HAMP" evidence="17">
    <location>
        <begin position="186"/>
        <end position="238"/>
    </location>
</feature>
<dbReference type="CDD" id="cd00075">
    <property type="entry name" value="HATPase"/>
    <property type="match status" value="1"/>
</dbReference>
<dbReference type="InterPro" id="IPR003660">
    <property type="entry name" value="HAMP_dom"/>
</dbReference>
<organism evidence="18 19">
    <name type="scientific">Sulfurimicrobium lacus</name>
    <dbReference type="NCBI Taxonomy" id="2715678"/>
    <lineage>
        <taxon>Bacteria</taxon>
        <taxon>Pseudomonadati</taxon>
        <taxon>Pseudomonadota</taxon>
        <taxon>Betaproteobacteria</taxon>
        <taxon>Nitrosomonadales</taxon>
        <taxon>Sulfuricellaceae</taxon>
        <taxon>Sulfurimicrobium</taxon>
    </lineage>
</organism>
<dbReference type="AlphaFoldDB" id="A0A6F8VAX2"/>
<evidence type="ECO:0000256" key="4">
    <source>
        <dbReference type="ARBA" id="ARBA00022475"/>
    </source>
</evidence>
<dbReference type="RefSeq" id="WP_173063431.1">
    <property type="nucleotide sequence ID" value="NZ_AP022853.1"/>
</dbReference>